<dbReference type="EMBL" id="ML976021">
    <property type="protein sequence ID" value="KAF1943888.1"/>
    <property type="molecule type" value="Genomic_DNA"/>
</dbReference>
<dbReference type="AlphaFoldDB" id="A0A6A5SVN8"/>
<name>A0A6A5SVN8_9PLEO</name>
<organism evidence="1 2">
    <name type="scientific">Clathrospora elynae</name>
    <dbReference type="NCBI Taxonomy" id="706981"/>
    <lineage>
        <taxon>Eukaryota</taxon>
        <taxon>Fungi</taxon>
        <taxon>Dikarya</taxon>
        <taxon>Ascomycota</taxon>
        <taxon>Pezizomycotina</taxon>
        <taxon>Dothideomycetes</taxon>
        <taxon>Pleosporomycetidae</taxon>
        <taxon>Pleosporales</taxon>
        <taxon>Diademaceae</taxon>
        <taxon>Clathrospora</taxon>
    </lineage>
</organism>
<evidence type="ECO:0000313" key="1">
    <source>
        <dbReference type="EMBL" id="KAF1943888.1"/>
    </source>
</evidence>
<gene>
    <name evidence="1" type="ORF">EJ02DRAFT_342192</name>
</gene>
<protein>
    <submittedName>
        <fullName evidence="1">Uncharacterized protein</fullName>
    </submittedName>
</protein>
<sequence length="106" mass="11812">MLLCGCTTPFQGTGPVRFRQRDTKMESETQFACVLRVARRQRISSPQLTVVLSHFTASTSKVKFVVPSARLSNQFTRWISASSKGDAPALHSLGVARLWSSRCKPR</sequence>
<dbReference type="Proteomes" id="UP000800038">
    <property type="component" value="Unassembled WGS sequence"/>
</dbReference>
<proteinExistence type="predicted"/>
<evidence type="ECO:0000313" key="2">
    <source>
        <dbReference type="Proteomes" id="UP000800038"/>
    </source>
</evidence>
<accession>A0A6A5SVN8</accession>
<keyword evidence="2" id="KW-1185">Reference proteome</keyword>
<reference evidence="1" key="1">
    <citation type="journal article" date="2020" name="Stud. Mycol.">
        <title>101 Dothideomycetes genomes: a test case for predicting lifestyles and emergence of pathogens.</title>
        <authorList>
            <person name="Haridas S."/>
            <person name="Albert R."/>
            <person name="Binder M."/>
            <person name="Bloem J."/>
            <person name="Labutti K."/>
            <person name="Salamov A."/>
            <person name="Andreopoulos B."/>
            <person name="Baker S."/>
            <person name="Barry K."/>
            <person name="Bills G."/>
            <person name="Bluhm B."/>
            <person name="Cannon C."/>
            <person name="Castanera R."/>
            <person name="Culley D."/>
            <person name="Daum C."/>
            <person name="Ezra D."/>
            <person name="Gonzalez J."/>
            <person name="Henrissat B."/>
            <person name="Kuo A."/>
            <person name="Liang C."/>
            <person name="Lipzen A."/>
            <person name="Lutzoni F."/>
            <person name="Magnuson J."/>
            <person name="Mondo S."/>
            <person name="Nolan M."/>
            <person name="Ohm R."/>
            <person name="Pangilinan J."/>
            <person name="Park H.-J."/>
            <person name="Ramirez L."/>
            <person name="Alfaro M."/>
            <person name="Sun H."/>
            <person name="Tritt A."/>
            <person name="Yoshinaga Y."/>
            <person name="Zwiers L.-H."/>
            <person name="Turgeon B."/>
            <person name="Goodwin S."/>
            <person name="Spatafora J."/>
            <person name="Crous P."/>
            <person name="Grigoriev I."/>
        </authorList>
    </citation>
    <scope>NUCLEOTIDE SEQUENCE</scope>
    <source>
        <strain evidence="1">CBS 161.51</strain>
    </source>
</reference>